<gene>
    <name evidence="1" type="ORF">MNOR_LOCUS6708</name>
</gene>
<dbReference type="AlphaFoldDB" id="A0AAV2Q2M4"/>
<evidence type="ECO:0000313" key="1">
    <source>
        <dbReference type="EMBL" id="CAL4067760.1"/>
    </source>
</evidence>
<keyword evidence="2" id="KW-1185">Reference proteome</keyword>
<evidence type="ECO:0000313" key="2">
    <source>
        <dbReference type="Proteomes" id="UP001497623"/>
    </source>
</evidence>
<accession>A0AAV2Q2M4</accession>
<name>A0AAV2Q2M4_MEGNR</name>
<organism evidence="1 2">
    <name type="scientific">Meganyctiphanes norvegica</name>
    <name type="common">Northern krill</name>
    <name type="synonym">Thysanopoda norvegica</name>
    <dbReference type="NCBI Taxonomy" id="48144"/>
    <lineage>
        <taxon>Eukaryota</taxon>
        <taxon>Metazoa</taxon>
        <taxon>Ecdysozoa</taxon>
        <taxon>Arthropoda</taxon>
        <taxon>Crustacea</taxon>
        <taxon>Multicrustacea</taxon>
        <taxon>Malacostraca</taxon>
        <taxon>Eumalacostraca</taxon>
        <taxon>Eucarida</taxon>
        <taxon>Euphausiacea</taxon>
        <taxon>Euphausiidae</taxon>
        <taxon>Meganyctiphanes</taxon>
    </lineage>
</organism>
<comment type="caution">
    <text evidence="1">The sequence shown here is derived from an EMBL/GenBank/DDBJ whole genome shotgun (WGS) entry which is preliminary data.</text>
</comment>
<dbReference type="Proteomes" id="UP001497623">
    <property type="component" value="Unassembled WGS sequence"/>
</dbReference>
<protein>
    <submittedName>
        <fullName evidence="1">Uncharacterized protein</fullName>
    </submittedName>
</protein>
<reference evidence="1 2" key="1">
    <citation type="submission" date="2024-05" db="EMBL/GenBank/DDBJ databases">
        <authorList>
            <person name="Wallberg A."/>
        </authorList>
    </citation>
    <scope>NUCLEOTIDE SEQUENCE [LARGE SCALE GENOMIC DNA]</scope>
</reference>
<dbReference type="EMBL" id="CAXKWB010002812">
    <property type="protein sequence ID" value="CAL4067760.1"/>
    <property type="molecule type" value="Genomic_DNA"/>
</dbReference>
<sequence length="118" mass="13859">MYKQANPEIASILYYKSKHTHECFTVWFPNFPPFSCIRQFKEIVLPKGIFSAVKPMWLLSRIIFLFALKAKSISEDSLGIRFHCDWYMIDASLRALLGLKKQEKIHEIVNPVFFFLAN</sequence>
<proteinExistence type="predicted"/>